<reference evidence="10 11" key="1">
    <citation type="submission" date="2019-03" db="EMBL/GenBank/DDBJ databases">
        <title>The genome sequence of Candidatus Serratia symbiotica strain IS.</title>
        <authorList>
            <person name="Nikoh N."/>
            <person name="Koga R."/>
            <person name="Oshima K."/>
            <person name="Hattori M."/>
            <person name="Fukatsu T."/>
        </authorList>
    </citation>
    <scope>NUCLEOTIDE SEQUENCE [LARGE SCALE GENOMIC DNA]</scope>
    <source>
        <strain evidence="10 11">IS</strain>
    </source>
</reference>
<dbReference type="Pfam" id="PF03734">
    <property type="entry name" value="YkuD"/>
    <property type="match status" value="1"/>
</dbReference>
<name>A0A455VKR3_9GAMM</name>
<evidence type="ECO:0000256" key="6">
    <source>
        <dbReference type="ARBA" id="ARBA00023316"/>
    </source>
</evidence>
<dbReference type="Proteomes" id="UP000324392">
    <property type="component" value="Chromosome"/>
</dbReference>
<gene>
    <name evidence="10" type="primary">yafK</name>
    <name evidence="10" type="ORF">SSYIS1_04300</name>
</gene>
<dbReference type="CDD" id="cd16913">
    <property type="entry name" value="YkuD_like"/>
    <property type="match status" value="1"/>
</dbReference>
<protein>
    <submittedName>
        <fullName evidence="10">Conserved protein</fullName>
    </submittedName>
</protein>
<dbReference type="PANTHER" id="PTHR36699:SF1">
    <property type="entry name" value="L,D-TRANSPEPTIDASE YAFK-RELATED"/>
    <property type="match status" value="1"/>
</dbReference>
<dbReference type="UniPathway" id="UPA00219"/>
<dbReference type="PANTHER" id="PTHR36699">
    <property type="entry name" value="LD-TRANSPEPTIDASE"/>
    <property type="match status" value="1"/>
</dbReference>
<dbReference type="GO" id="GO:0009252">
    <property type="term" value="P:peptidoglycan biosynthetic process"/>
    <property type="evidence" value="ECO:0007669"/>
    <property type="project" value="UniProtKB-UniPathway"/>
</dbReference>
<dbReference type="InterPro" id="IPR038063">
    <property type="entry name" value="Transpep_catalytic_dom"/>
</dbReference>
<dbReference type="GO" id="GO:0004180">
    <property type="term" value="F:carboxypeptidase activity"/>
    <property type="evidence" value="ECO:0007669"/>
    <property type="project" value="UniProtKB-ARBA"/>
</dbReference>
<evidence type="ECO:0000256" key="4">
    <source>
        <dbReference type="ARBA" id="ARBA00022960"/>
    </source>
</evidence>
<comment type="similarity">
    <text evidence="2">Belongs to the YkuD family.</text>
</comment>
<keyword evidence="3" id="KW-0808">Transferase</keyword>
<keyword evidence="6 7" id="KW-0961">Cell wall biogenesis/degradation</keyword>
<dbReference type="GO" id="GO:0008360">
    <property type="term" value="P:regulation of cell shape"/>
    <property type="evidence" value="ECO:0007669"/>
    <property type="project" value="UniProtKB-UniRule"/>
</dbReference>
<evidence type="ECO:0000256" key="3">
    <source>
        <dbReference type="ARBA" id="ARBA00022679"/>
    </source>
</evidence>
<proteinExistence type="inferred from homology"/>
<feature type="active site" description="Nucleophile" evidence="7">
    <location>
        <position position="140"/>
    </location>
</feature>
<keyword evidence="4 7" id="KW-0133">Cell shape</keyword>
<dbReference type="AlphaFoldDB" id="A0A455VKR3"/>
<organism evidence="10 11">
    <name type="scientific">Serratia symbiotica</name>
    <dbReference type="NCBI Taxonomy" id="138074"/>
    <lineage>
        <taxon>Bacteria</taxon>
        <taxon>Pseudomonadati</taxon>
        <taxon>Pseudomonadota</taxon>
        <taxon>Gammaproteobacteria</taxon>
        <taxon>Enterobacterales</taxon>
        <taxon>Yersiniaceae</taxon>
        <taxon>Serratia</taxon>
    </lineage>
</organism>
<evidence type="ECO:0000256" key="7">
    <source>
        <dbReference type="PROSITE-ProRule" id="PRU01373"/>
    </source>
</evidence>
<evidence type="ECO:0000313" key="10">
    <source>
        <dbReference type="EMBL" id="BBI91298.1"/>
    </source>
</evidence>
<feature type="domain" description="L,D-TPase catalytic" evidence="9">
    <location>
        <begin position="41"/>
        <end position="171"/>
    </location>
</feature>
<evidence type="ECO:0000259" key="9">
    <source>
        <dbReference type="PROSITE" id="PS52029"/>
    </source>
</evidence>
<keyword evidence="5 7" id="KW-0573">Peptidoglycan synthesis</keyword>
<evidence type="ECO:0000256" key="5">
    <source>
        <dbReference type="ARBA" id="ARBA00022984"/>
    </source>
</evidence>
<dbReference type="SUPFAM" id="SSF141523">
    <property type="entry name" value="L,D-transpeptidase catalytic domain-like"/>
    <property type="match status" value="1"/>
</dbReference>
<dbReference type="EMBL" id="AP019531">
    <property type="protein sequence ID" value="BBI91298.1"/>
    <property type="molecule type" value="Genomic_DNA"/>
</dbReference>
<evidence type="ECO:0000256" key="8">
    <source>
        <dbReference type="SAM" id="SignalP"/>
    </source>
</evidence>
<dbReference type="InterPro" id="IPR005490">
    <property type="entry name" value="LD_TPept_cat_dom"/>
</dbReference>
<dbReference type="PROSITE" id="PS51257">
    <property type="entry name" value="PROKAR_LIPOPROTEIN"/>
    <property type="match status" value="1"/>
</dbReference>
<feature type="chain" id="PRO_5019727459" evidence="8">
    <location>
        <begin position="22"/>
        <end position="273"/>
    </location>
</feature>
<dbReference type="GO" id="GO:0016740">
    <property type="term" value="F:transferase activity"/>
    <property type="evidence" value="ECO:0007669"/>
    <property type="project" value="UniProtKB-KW"/>
</dbReference>
<dbReference type="PROSITE" id="PS52029">
    <property type="entry name" value="LD_TPASE"/>
    <property type="match status" value="1"/>
</dbReference>
<sequence>MGKIALWFAMFLAMPILTACSANTQLPALPVVQQQLVGAPVYIQIFKEERTLELYTKIGDQFRLAKSFRICSFSGGLGPKRQQGDFKSPEGFYSIDVRHLKPDSQYYRAINIGFPNDYDKAQGYSGAYLMIHGECKSIGCYAMTNTAMGEIYRYVAAAFAYGQSRIDISIYPFRMTKQNLQRHRSSSYIAFWRQLEPGYNYFVKNQQPPRMAVANGQYVLNRPLMSNNTMAQYTSAMSPPPLINPEPAVHQSEITQTHLARSCSRFRWWSAAE</sequence>
<evidence type="ECO:0000256" key="2">
    <source>
        <dbReference type="ARBA" id="ARBA00005992"/>
    </source>
</evidence>
<accession>A0A455VKR3</accession>
<dbReference type="GO" id="GO:0071555">
    <property type="term" value="P:cell wall organization"/>
    <property type="evidence" value="ECO:0007669"/>
    <property type="project" value="UniProtKB-UniRule"/>
</dbReference>
<dbReference type="RefSeq" id="WP_149590944.1">
    <property type="nucleotide sequence ID" value="NZ_AP019531.1"/>
</dbReference>
<dbReference type="NCBIfam" id="NF040599">
    <property type="entry name" value="LdtF_DpaA_YafK"/>
    <property type="match status" value="1"/>
</dbReference>
<keyword evidence="8" id="KW-0732">Signal</keyword>
<feature type="signal peptide" evidence="8">
    <location>
        <begin position="1"/>
        <end position="21"/>
    </location>
</feature>
<comment type="pathway">
    <text evidence="1 7">Cell wall biogenesis; peptidoglycan biosynthesis.</text>
</comment>
<evidence type="ECO:0000313" key="11">
    <source>
        <dbReference type="Proteomes" id="UP000324392"/>
    </source>
</evidence>
<feature type="active site" description="Proton donor/acceptor" evidence="7">
    <location>
        <position position="132"/>
    </location>
</feature>
<evidence type="ECO:0000256" key="1">
    <source>
        <dbReference type="ARBA" id="ARBA00004752"/>
    </source>
</evidence>